<dbReference type="InterPro" id="IPR001932">
    <property type="entry name" value="PPM-type_phosphatase-like_dom"/>
</dbReference>
<evidence type="ECO:0000256" key="1">
    <source>
        <dbReference type="ARBA" id="ARBA00022801"/>
    </source>
</evidence>
<sequence>MDTQPGVLLIKSESESSAGLGHFLSGRGYLVEEHASAVEALTRFRSEYHQLVITDLRLPDISGLDVLRRIKSDSPETPVMVLGGHADLGDVVRALREGASDYLLHPLSDHEIVNLAVKRLMQARKLLTQNRVIREELERRNRELKEHLQVLQQDQQAGRLLQQHMLPRTPYRYPGGIEASFRLLPTLYLSGDFVDYGLFGERFVAFYLADVSGHGVSSALVTALIKHSTTHLVREKALFASLTELENDLQYLIEFLNRELFEAPLDKHASLFIGVVDTRAQELYYCVGGQLPMPALIDRGKASWLPGKGKPVGLFADGSWEVFRCKLPQHWNLVACSDGVLELLSGDSLMEKEAQLLDLIEESEGSIDTLCRLLKIDRPEEQPDDIAVLRLRHVKS</sequence>
<dbReference type="SMART" id="SM00331">
    <property type="entry name" value="PP2C_SIG"/>
    <property type="match status" value="1"/>
</dbReference>
<dbReference type="RefSeq" id="WP_285763931.1">
    <property type="nucleotide sequence ID" value="NZ_BSYJ01000003.1"/>
</dbReference>
<evidence type="ECO:0000256" key="3">
    <source>
        <dbReference type="SAM" id="Coils"/>
    </source>
</evidence>
<dbReference type="InterPro" id="IPR052016">
    <property type="entry name" value="Bact_Sigma-Reg"/>
</dbReference>
<organism evidence="5 6">
    <name type="scientific">Biformimicrobium ophioploci</name>
    <dbReference type="NCBI Taxonomy" id="3036711"/>
    <lineage>
        <taxon>Bacteria</taxon>
        <taxon>Pseudomonadati</taxon>
        <taxon>Pseudomonadota</taxon>
        <taxon>Gammaproteobacteria</taxon>
        <taxon>Cellvibrionales</taxon>
        <taxon>Microbulbiferaceae</taxon>
        <taxon>Biformimicrobium</taxon>
    </lineage>
</organism>
<proteinExistence type="predicted"/>
<feature type="modified residue" description="4-aspartylphosphate" evidence="2">
    <location>
        <position position="55"/>
    </location>
</feature>
<dbReference type="Gene3D" id="3.60.40.10">
    <property type="entry name" value="PPM-type phosphatase domain"/>
    <property type="match status" value="1"/>
</dbReference>
<dbReference type="EMBL" id="BSYJ01000003">
    <property type="protein sequence ID" value="GMG87298.1"/>
    <property type="molecule type" value="Genomic_DNA"/>
</dbReference>
<dbReference type="SMART" id="SM00448">
    <property type="entry name" value="REC"/>
    <property type="match status" value="1"/>
</dbReference>
<dbReference type="Pfam" id="PF07228">
    <property type="entry name" value="SpoIIE"/>
    <property type="match status" value="1"/>
</dbReference>
<evidence type="ECO:0000313" key="6">
    <source>
        <dbReference type="Proteomes" id="UP001224392"/>
    </source>
</evidence>
<evidence type="ECO:0000256" key="2">
    <source>
        <dbReference type="PROSITE-ProRule" id="PRU00169"/>
    </source>
</evidence>
<accession>A0ABQ6LYY3</accession>
<keyword evidence="3" id="KW-0175">Coiled coil</keyword>
<keyword evidence="1" id="KW-0378">Hydrolase</keyword>
<dbReference type="Gene3D" id="3.40.50.2300">
    <property type="match status" value="1"/>
</dbReference>
<dbReference type="PROSITE" id="PS50110">
    <property type="entry name" value="RESPONSE_REGULATORY"/>
    <property type="match status" value="1"/>
</dbReference>
<evidence type="ECO:0000313" key="5">
    <source>
        <dbReference type="EMBL" id="GMG87298.1"/>
    </source>
</evidence>
<dbReference type="Proteomes" id="UP001224392">
    <property type="component" value="Unassembled WGS sequence"/>
</dbReference>
<protein>
    <submittedName>
        <fullName evidence="5">SpoIIE family protein phosphatase</fullName>
    </submittedName>
</protein>
<dbReference type="PANTHER" id="PTHR43156">
    <property type="entry name" value="STAGE II SPORULATION PROTEIN E-RELATED"/>
    <property type="match status" value="1"/>
</dbReference>
<feature type="coiled-coil region" evidence="3">
    <location>
        <begin position="123"/>
        <end position="154"/>
    </location>
</feature>
<feature type="domain" description="Response regulatory" evidence="4">
    <location>
        <begin position="6"/>
        <end position="120"/>
    </location>
</feature>
<keyword evidence="2" id="KW-0597">Phosphoprotein</keyword>
<dbReference type="Pfam" id="PF00072">
    <property type="entry name" value="Response_reg"/>
    <property type="match status" value="1"/>
</dbReference>
<dbReference type="SUPFAM" id="SSF52172">
    <property type="entry name" value="CheY-like"/>
    <property type="match status" value="1"/>
</dbReference>
<name>A0ABQ6LYY3_9GAMM</name>
<dbReference type="PANTHER" id="PTHR43156:SF2">
    <property type="entry name" value="STAGE II SPORULATION PROTEIN E"/>
    <property type="match status" value="1"/>
</dbReference>
<dbReference type="InterPro" id="IPR011006">
    <property type="entry name" value="CheY-like_superfamily"/>
</dbReference>
<dbReference type="InterPro" id="IPR036457">
    <property type="entry name" value="PPM-type-like_dom_sf"/>
</dbReference>
<keyword evidence="6" id="KW-1185">Reference proteome</keyword>
<gene>
    <name evidence="5" type="ORF">MNKW57_16190</name>
</gene>
<reference evidence="5 6" key="1">
    <citation type="submission" date="2023-04" db="EMBL/GenBank/DDBJ databases">
        <title>Marinobulbifer ophiurae gen. nov., sp. Nov., isolate from tissue of brittle star Ophioplocus japonicus.</title>
        <authorList>
            <person name="Kawano K."/>
            <person name="Sawayama S."/>
            <person name="Nakagawa S."/>
        </authorList>
    </citation>
    <scope>NUCLEOTIDE SEQUENCE [LARGE SCALE GENOMIC DNA]</scope>
    <source>
        <strain evidence="5 6">NKW57</strain>
    </source>
</reference>
<evidence type="ECO:0000259" key="4">
    <source>
        <dbReference type="PROSITE" id="PS50110"/>
    </source>
</evidence>
<dbReference type="InterPro" id="IPR001789">
    <property type="entry name" value="Sig_transdc_resp-reg_receiver"/>
</dbReference>
<comment type="caution">
    <text evidence="5">The sequence shown here is derived from an EMBL/GenBank/DDBJ whole genome shotgun (WGS) entry which is preliminary data.</text>
</comment>